<feature type="domain" description="HTH araC/xylS-type" evidence="4">
    <location>
        <begin position="286"/>
        <end position="387"/>
    </location>
</feature>
<dbReference type="PANTHER" id="PTHR46796:SF6">
    <property type="entry name" value="ARAC SUBFAMILY"/>
    <property type="match status" value="1"/>
</dbReference>
<evidence type="ECO:0000313" key="6">
    <source>
        <dbReference type="Proteomes" id="UP000295341"/>
    </source>
</evidence>
<dbReference type="EMBL" id="SOBT01000008">
    <property type="protein sequence ID" value="TDU32584.1"/>
    <property type="molecule type" value="Genomic_DNA"/>
</dbReference>
<evidence type="ECO:0000256" key="3">
    <source>
        <dbReference type="ARBA" id="ARBA00023163"/>
    </source>
</evidence>
<dbReference type="SMART" id="SM00342">
    <property type="entry name" value="HTH_ARAC"/>
    <property type="match status" value="1"/>
</dbReference>
<reference evidence="5 6" key="1">
    <citation type="submission" date="2019-03" db="EMBL/GenBank/DDBJ databases">
        <title>Genomic Encyclopedia of Type Strains, Phase IV (KMG-IV): sequencing the most valuable type-strain genomes for metagenomic binning, comparative biology and taxonomic classification.</title>
        <authorList>
            <person name="Goeker M."/>
        </authorList>
    </citation>
    <scope>NUCLEOTIDE SEQUENCE [LARGE SCALE GENOMIC DNA]</scope>
    <source>
        <strain evidence="5 6">DSM 26377</strain>
    </source>
</reference>
<accession>A0A4R7PEF1</accession>
<dbReference type="InterPro" id="IPR009057">
    <property type="entry name" value="Homeodomain-like_sf"/>
</dbReference>
<dbReference type="AlphaFoldDB" id="A0A4R7PEF1"/>
<dbReference type="Gene3D" id="1.10.10.60">
    <property type="entry name" value="Homeodomain-like"/>
    <property type="match status" value="1"/>
</dbReference>
<organism evidence="5 6">
    <name type="scientific">Panacagrimonas perspica</name>
    <dbReference type="NCBI Taxonomy" id="381431"/>
    <lineage>
        <taxon>Bacteria</taxon>
        <taxon>Pseudomonadati</taxon>
        <taxon>Pseudomonadota</taxon>
        <taxon>Gammaproteobacteria</taxon>
        <taxon>Nevskiales</taxon>
        <taxon>Nevskiaceae</taxon>
        <taxon>Panacagrimonas</taxon>
    </lineage>
</organism>
<gene>
    <name evidence="5" type="ORF">DFR24_1982</name>
</gene>
<dbReference type="Pfam" id="PF14525">
    <property type="entry name" value="AraC_binding_2"/>
    <property type="match status" value="1"/>
</dbReference>
<dbReference type="InterPro" id="IPR020449">
    <property type="entry name" value="Tscrpt_reg_AraC-type_HTH"/>
</dbReference>
<dbReference type="PROSITE" id="PS01124">
    <property type="entry name" value="HTH_ARAC_FAMILY_2"/>
    <property type="match status" value="1"/>
</dbReference>
<dbReference type="PANTHER" id="PTHR46796">
    <property type="entry name" value="HTH-TYPE TRANSCRIPTIONAL ACTIVATOR RHAS-RELATED"/>
    <property type="match status" value="1"/>
</dbReference>
<dbReference type="Proteomes" id="UP000295341">
    <property type="component" value="Unassembled WGS sequence"/>
</dbReference>
<evidence type="ECO:0000256" key="1">
    <source>
        <dbReference type="ARBA" id="ARBA00023015"/>
    </source>
</evidence>
<sequence>MRHSTPFADGASSAVVAPVGREAIRRRGVLESGVDWLTAAGCQPPVSPSGLAVPSRSGFVAEERLDGGFPRRGLDFVTGPSQASLAYLGSFEALKRWVKGSLPWLNVSNRHGEAFEARATHYRVGSSLFLTVRADACDATRSPHPADAAHPGCIQVIWPLAGRTEVEQDGRSFGLEDGELAVCDTSRPYRVSLAGRASLAVLLLPHDAFPGWQQLGSCVCGRSIRQSIATRAALAALMSLNSLPADVVAGQGGPVLSAVKWMLGNALLQREAAMGEDEAPCGALIAKARQHIVEHVADPGLSPDDVASALCMSRRSLYLLFKAHRLTPSKMIHDIRLNQVRRALEDPAQAHQKMTHIALDAGFADYATFSRLFKAHFGVTPSDFRSRHRLALCA</sequence>
<comment type="caution">
    <text evidence="5">The sequence shown here is derived from an EMBL/GenBank/DDBJ whole genome shotgun (WGS) entry which is preliminary data.</text>
</comment>
<proteinExistence type="predicted"/>
<keyword evidence="2 5" id="KW-0238">DNA-binding</keyword>
<dbReference type="InterPro" id="IPR050204">
    <property type="entry name" value="AraC_XylS_family_regulators"/>
</dbReference>
<evidence type="ECO:0000256" key="2">
    <source>
        <dbReference type="ARBA" id="ARBA00023125"/>
    </source>
</evidence>
<dbReference type="InterPro" id="IPR035418">
    <property type="entry name" value="AraC-bd_2"/>
</dbReference>
<dbReference type="GO" id="GO:0043565">
    <property type="term" value="F:sequence-specific DNA binding"/>
    <property type="evidence" value="ECO:0007669"/>
    <property type="project" value="InterPro"/>
</dbReference>
<dbReference type="GO" id="GO:0003700">
    <property type="term" value="F:DNA-binding transcription factor activity"/>
    <property type="evidence" value="ECO:0007669"/>
    <property type="project" value="InterPro"/>
</dbReference>
<name>A0A4R7PEF1_9GAMM</name>
<dbReference type="InterPro" id="IPR018060">
    <property type="entry name" value="HTH_AraC"/>
</dbReference>
<dbReference type="SUPFAM" id="SSF46689">
    <property type="entry name" value="Homeodomain-like"/>
    <property type="match status" value="1"/>
</dbReference>
<keyword evidence="1" id="KW-0805">Transcription regulation</keyword>
<keyword evidence="3" id="KW-0804">Transcription</keyword>
<dbReference type="PRINTS" id="PR00032">
    <property type="entry name" value="HTHARAC"/>
</dbReference>
<dbReference type="Pfam" id="PF12833">
    <property type="entry name" value="HTH_18"/>
    <property type="match status" value="1"/>
</dbReference>
<keyword evidence="6" id="KW-1185">Reference proteome</keyword>
<dbReference type="OrthoDB" id="5740883at2"/>
<evidence type="ECO:0000259" key="4">
    <source>
        <dbReference type="PROSITE" id="PS01124"/>
    </source>
</evidence>
<protein>
    <submittedName>
        <fullName evidence="5">AraC-like DNA-binding protein</fullName>
    </submittedName>
</protein>
<evidence type="ECO:0000313" key="5">
    <source>
        <dbReference type="EMBL" id="TDU32584.1"/>
    </source>
</evidence>